<keyword evidence="3" id="KW-0964">Secreted</keyword>
<evidence type="ECO:0000256" key="6">
    <source>
        <dbReference type="ARBA" id="ARBA00023157"/>
    </source>
</evidence>
<comment type="subcellular location">
    <subcellularLocation>
        <location evidence="1">Secreted</location>
    </subcellularLocation>
</comment>
<dbReference type="PANTHER" id="PTHR10206:SF2">
    <property type="entry name" value="CATHELICIDIN ANTIMICROBIAL PEPTIDE"/>
    <property type="match status" value="1"/>
</dbReference>
<feature type="non-terminal residue" evidence="8">
    <location>
        <position position="1"/>
    </location>
</feature>
<dbReference type="GO" id="GO:0050829">
    <property type="term" value="P:defense response to Gram-negative bacterium"/>
    <property type="evidence" value="ECO:0007669"/>
    <property type="project" value="TreeGrafter"/>
</dbReference>
<evidence type="ECO:0000256" key="7">
    <source>
        <dbReference type="SAM" id="MobiDB-lite"/>
    </source>
</evidence>
<evidence type="ECO:0000256" key="4">
    <source>
        <dbReference type="ARBA" id="ARBA00022529"/>
    </source>
</evidence>
<dbReference type="PANTHER" id="PTHR10206">
    <property type="entry name" value="CATHELICIDIN"/>
    <property type="match status" value="1"/>
</dbReference>
<dbReference type="PROSITE" id="PS00946">
    <property type="entry name" value="CATHELICIDINS_1"/>
    <property type="match status" value="1"/>
</dbReference>
<dbReference type="Proteomes" id="UP000308365">
    <property type="component" value="Unassembled WGS sequence"/>
</dbReference>
<dbReference type="GO" id="GO:0045087">
    <property type="term" value="P:innate immune response"/>
    <property type="evidence" value="ECO:0007669"/>
    <property type="project" value="TreeGrafter"/>
</dbReference>
<sequence length="496" mass="55071">SGGNGPISAWHEPLDNGVEGGQWSGESLEPEKVESGGCGYACEERRRLSIKEGPACWEEADLGTMETQRASLTLGWWPLWLPLLGLVVPSASAQALSYREAVIRALDQLNERSSEANPYRLLELDLPPKTDEDPDTLKPVSFTVKETVCPRTTQQPPEQCDFKENGLVKQCVGTVTLDQSKDQFDISCNEVSGPFCVMELIMGILVWPWKREVQVGRGLVLMLVQYQEQPVSSWFTGPECQDYKATMGAATAYATMSHNSVKSVQTMVWRADSGLGRAWNQRRDGAGQEDAWLGHCIRPRRGIKEGPACWEEANLGTMETQRASLALGQWSLWLLLLGLVVPSASAQALSYREAVLHAVDRLNERSSEANLYRLLELDLPSKTANQRRKHEPEPSLPTLILDQDEDPDTPKPVSFIVKETVCLRTTQQPPEQCDFKENGLVKQCVGTVTLDQSKDQFDISCNEPQSVGGVRSLGRKILRGWKTYGPIIVPIIRLIG</sequence>
<comment type="caution">
    <text evidence="8">The sequence shown here is derived from an EMBL/GenBank/DDBJ whole genome shotgun (WGS) entry which is preliminary data.</text>
</comment>
<dbReference type="AlphaFoldDB" id="A0A4V5P6F5"/>
<dbReference type="EMBL" id="RWIC01001607">
    <property type="protein sequence ID" value="TKC35140.1"/>
    <property type="molecule type" value="Genomic_DNA"/>
</dbReference>
<dbReference type="GO" id="GO:0050830">
    <property type="term" value="P:defense response to Gram-positive bacterium"/>
    <property type="evidence" value="ECO:0007669"/>
    <property type="project" value="TreeGrafter"/>
</dbReference>
<organism evidence="8 9">
    <name type="scientific">Monodon monoceros</name>
    <name type="common">Narwhal</name>
    <name type="synonym">Ceratodon monodon</name>
    <dbReference type="NCBI Taxonomy" id="40151"/>
    <lineage>
        <taxon>Eukaryota</taxon>
        <taxon>Metazoa</taxon>
        <taxon>Chordata</taxon>
        <taxon>Craniata</taxon>
        <taxon>Vertebrata</taxon>
        <taxon>Euteleostomi</taxon>
        <taxon>Mammalia</taxon>
        <taxon>Eutheria</taxon>
        <taxon>Laurasiatheria</taxon>
        <taxon>Artiodactyla</taxon>
        <taxon>Whippomorpha</taxon>
        <taxon>Cetacea</taxon>
        <taxon>Odontoceti</taxon>
        <taxon>Monodontidae</taxon>
        <taxon>Monodon</taxon>
    </lineage>
</organism>
<dbReference type="GO" id="GO:0001530">
    <property type="term" value="F:lipopolysaccharide binding"/>
    <property type="evidence" value="ECO:0007669"/>
    <property type="project" value="TreeGrafter"/>
</dbReference>
<dbReference type="FunFam" id="3.10.450.10:FF:000003">
    <property type="entry name" value="Cathelicidin antimicrobial peptide"/>
    <property type="match status" value="2"/>
</dbReference>
<feature type="region of interest" description="Disordered" evidence="7">
    <location>
        <begin position="1"/>
        <end position="36"/>
    </location>
</feature>
<comment type="similarity">
    <text evidence="2">Belongs to the cathelicidin family.</text>
</comment>
<gene>
    <name evidence="8" type="ORF">EI555_006697</name>
</gene>
<dbReference type="GO" id="GO:0005615">
    <property type="term" value="C:extracellular space"/>
    <property type="evidence" value="ECO:0007669"/>
    <property type="project" value="TreeGrafter"/>
</dbReference>
<keyword evidence="5" id="KW-0044">Antibiotic</keyword>
<evidence type="ECO:0000256" key="5">
    <source>
        <dbReference type="ARBA" id="ARBA00023022"/>
    </source>
</evidence>
<accession>A0A4V5P6F5</accession>
<evidence type="ECO:0000313" key="8">
    <source>
        <dbReference type="EMBL" id="TKC35140.1"/>
    </source>
</evidence>
<name>A0A4V5P6F5_MONMO</name>
<evidence type="ECO:0000256" key="1">
    <source>
        <dbReference type="ARBA" id="ARBA00004613"/>
    </source>
</evidence>
<dbReference type="Pfam" id="PF00666">
    <property type="entry name" value="Cathelicidins"/>
    <property type="match status" value="3"/>
</dbReference>
<keyword evidence="6" id="KW-1015">Disulfide bond</keyword>
<dbReference type="InterPro" id="IPR018216">
    <property type="entry name" value="Cathelicidin_CS"/>
</dbReference>
<dbReference type="GO" id="GO:0061844">
    <property type="term" value="P:antimicrobial humoral immune response mediated by antimicrobial peptide"/>
    <property type="evidence" value="ECO:0007669"/>
    <property type="project" value="TreeGrafter"/>
</dbReference>
<evidence type="ECO:0000256" key="2">
    <source>
        <dbReference type="ARBA" id="ARBA00005320"/>
    </source>
</evidence>
<feature type="region of interest" description="Disordered" evidence="7">
    <location>
        <begin position="383"/>
        <end position="407"/>
    </location>
</feature>
<keyword evidence="4" id="KW-0929">Antimicrobial</keyword>
<proteinExistence type="inferred from homology"/>
<dbReference type="SUPFAM" id="SSF54403">
    <property type="entry name" value="Cystatin/monellin"/>
    <property type="match status" value="2"/>
</dbReference>
<dbReference type="InterPro" id="IPR046350">
    <property type="entry name" value="Cystatin_sf"/>
</dbReference>
<protein>
    <submittedName>
        <fullName evidence="8">Uncharacterized protein</fullName>
    </submittedName>
</protein>
<dbReference type="InterPro" id="IPR001894">
    <property type="entry name" value="Cathelicidin-like"/>
</dbReference>
<dbReference type="Gene3D" id="3.10.450.10">
    <property type="match status" value="2"/>
</dbReference>
<evidence type="ECO:0000313" key="9">
    <source>
        <dbReference type="Proteomes" id="UP000308365"/>
    </source>
</evidence>
<reference evidence="9" key="1">
    <citation type="journal article" date="2019" name="IScience">
        <title>Narwhal Genome Reveals Long-Term Low Genetic Diversity despite Current Large Abundance Size.</title>
        <authorList>
            <person name="Westbury M.V."/>
            <person name="Petersen B."/>
            <person name="Garde E."/>
            <person name="Heide-Jorgensen M.P."/>
            <person name="Lorenzen E.D."/>
        </authorList>
    </citation>
    <scope>NUCLEOTIDE SEQUENCE [LARGE SCALE GENOMIC DNA]</scope>
</reference>
<evidence type="ECO:0000256" key="3">
    <source>
        <dbReference type="ARBA" id="ARBA00022525"/>
    </source>
</evidence>
<dbReference type="PROSITE" id="PS00947">
    <property type="entry name" value="CATHELICIDINS_2"/>
    <property type="match status" value="2"/>
</dbReference>